<dbReference type="Pfam" id="PF13884">
    <property type="entry name" value="Peptidase_S74"/>
    <property type="match status" value="1"/>
</dbReference>
<dbReference type="PROSITE" id="PS51688">
    <property type="entry name" value="ICA"/>
    <property type="match status" value="1"/>
</dbReference>
<reference evidence="2 3" key="1">
    <citation type="submission" date="2013-07" db="EMBL/GenBank/DDBJ databases">
        <title>Comparative Genomic and Metabolomic Analysis of Twelve Strains of Pseudoalteromonas luteoviolacea.</title>
        <authorList>
            <person name="Vynne N.G."/>
            <person name="Mansson M."/>
            <person name="Gram L."/>
        </authorList>
    </citation>
    <scope>NUCLEOTIDE SEQUENCE [LARGE SCALE GENOMIC DNA]</scope>
    <source>
        <strain evidence="2 3">DSM 6061</strain>
    </source>
</reference>
<protein>
    <recommendedName>
        <fullName evidence="1">Peptidase S74 domain-containing protein</fullName>
    </recommendedName>
</protein>
<dbReference type="Proteomes" id="UP000076643">
    <property type="component" value="Unassembled WGS sequence"/>
</dbReference>
<comment type="caution">
    <text evidence="2">The sequence shown here is derived from an EMBL/GenBank/DDBJ whole genome shotgun (WGS) entry which is preliminary data.</text>
</comment>
<dbReference type="EMBL" id="AUYB01000132">
    <property type="protein sequence ID" value="KZN32432.1"/>
    <property type="molecule type" value="Genomic_DNA"/>
</dbReference>
<evidence type="ECO:0000313" key="2">
    <source>
        <dbReference type="EMBL" id="KZN32432.1"/>
    </source>
</evidence>
<organism evidence="2 3">
    <name type="scientific">Pseudoalteromonas luteoviolacea DSM 6061</name>
    <dbReference type="NCBI Taxonomy" id="1365250"/>
    <lineage>
        <taxon>Bacteria</taxon>
        <taxon>Pseudomonadati</taxon>
        <taxon>Pseudomonadota</taxon>
        <taxon>Gammaproteobacteria</taxon>
        <taxon>Alteromonadales</taxon>
        <taxon>Pseudoalteromonadaceae</taxon>
        <taxon>Pseudoalteromonas</taxon>
    </lineage>
</organism>
<keyword evidence="3" id="KW-1185">Reference proteome</keyword>
<dbReference type="PATRIC" id="fig|1365250.3.peg.4278"/>
<evidence type="ECO:0000313" key="3">
    <source>
        <dbReference type="Proteomes" id="UP000076643"/>
    </source>
</evidence>
<evidence type="ECO:0000259" key="1">
    <source>
        <dbReference type="PROSITE" id="PS51688"/>
    </source>
</evidence>
<dbReference type="InterPro" id="IPR030392">
    <property type="entry name" value="S74_ICA"/>
</dbReference>
<gene>
    <name evidence="2" type="ORF">N475_22385</name>
</gene>
<dbReference type="RefSeq" id="WP_063365863.1">
    <property type="nucleotide sequence ID" value="NZ_AQHB01000023.1"/>
</dbReference>
<feature type="domain" description="Peptidase S74" evidence="1">
    <location>
        <begin position="593"/>
        <end position="682"/>
    </location>
</feature>
<dbReference type="AlphaFoldDB" id="A0A166VAU6"/>
<name>A0A166VAU6_9GAMM</name>
<accession>A0A166VAU6</accession>
<sequence>MKHSELNTELRGYFENGDIPTQVEFRKLIDAATDNRTTYSLVAHLFGMIVDCAVTEPLADLNEDLSEELAKYELGSGETVLLYLQSDVSENGVYTYGYRNLDEGTVATLTKQSISEYEGMLVKANRSQDVSTSYYHYVNTSDSGQNLQWEKVENFDVPDYYAASFRNARFPQHIDLTQGGQISNSALTADRLKGNGNDITDLNNASLPAQIDLTQIEQDSKVKAKYFEGNGFGLTSLNANELKGGQVPPNMLDFAEISDIRQGSSVKVLNADHGQWLNQKLDRVASPTLSEANIVCVETDSNVNLSSVPSQIDGVTLQPGNLVLLTAQANASENGIWQHQADGTLAAPDPSHGIHHRHGLAIKVLQGTMHQFKVFVLFSQFENSDGTMDNEWQESEQITLAGAGIQVTNNQHAADIASSADVEAQRANKLLDAALFKQKLTASEQGLTADYTAKINEQKDRIDSILHASDADADSFKEIVDLINSIDTESDAAFATYVLENDARSQKIEDDLDGEITTRQQQVAGLQSSLQLEVSTRSAESANRYTKAESDQRFLRSVNTKLVGQVDISEATFSGDLKVTGAITATGDVTAFSDERLKSNVKSIENALTIVNKLDGVTFERSDFNDARRYTGLVAQQVQGVFPEAVHQEGEYLSVAYGNLVGLLVESIKELNGKVASLQSKLVKLESE</sequence>
<proteinExistence type="predicted"/>